<comment type="caution">
    <text evidence="4">The sequence shown here is derived from an EMBL/GenBank/DDBJ whole genome shotgun (WGS) entry which is preliminary data.</text>
</comment>
<dbReference type="Proteomes" id="UP000306037">
    <property type="component" value="Unassembled WGS sequence"/>
</dbReference>
<organism evidence="4 5">
    <name type="scientific">Bacillus wiedmannii</name>
    <dbReference type="NCBI Taxonomy" id="1890302"/>
    <lineage>
        <taxon>Bacteria</taxon>
        <taxon>Bacillati</taxon>
        <taxon>Bacillota</taxon>
        <taxon>Bacilli</taxon>
        <taxon>Bacillales</taxon>
        <taxon>Bacillaceae</taxon>
        <taxon>Bacillus</taxon>
        <taxon>Bacillus cereus group</taxon>
    </lineage>
</organism>
<dbReference type="GO" id="GO:0004521">
    <property type="term" value="F:RNA endonuclease activity"/>
    <property type="evidence" value="ECO:0007669"/>
    <property type="project" value="TreeGrafter"/>
</dbReference>
<proteinExistence type="inferred from homology"/>
<dbReference type="PANTHER" id="PTHR33988:SF2">
    <property type="entry name" value="ENDORIBONUCLEASE MAZF"/>
    <property type="match status" value="1"/>
</dbReference>
<dbReference type="GO" id="GO:0006402">
    <property type="term" value="P:mRNA catabolic process"/>
    <property type="evidence" value="ECO:0007669"/>
    <property type="project" value="TreeGrafter"/>
</dbReference>
<dbReference type="GO" id="GO:0016075">
    <property type="term" value="P:rRNA catabolic process"/>
    <property type="evidence" value="ECO:0007669"/>
    <property type="project" value="TreeGrafter"/>
</dbReference>
<dbReference type="InterPro" id="IPR011067">
    <property type="entry name" value="Plasmid_toxin/cell-grow_inhib"/>
</dbReference>
<evidence type="ECO:0000256" key="1">
    <source>
        <dbReference type="ARBA" id="ARBA00007521"/>
    </source>
</evidence>
<dbReference type="Pfam" id="PF02452">
    <property type="entry name" value="PemK_toxin"/>
    <property type="match status" value="1"/>
</dbReference>
<accession>A0A4U2ME11</accession>
<comment type="similarity">
    <text evidence="1">Belongs to the PemK/MazF family.</text>
</comment>
<keyword evidence="2" id="KW-1277">Toxin-antitoxin system</keyword>
<dbReference type="EMBL" id="SZOM01000394">
    <property type="protein sequence ID" value="TKH09035.1"/>
    <property type="molecule type" value="Genomic_DNA"/>
</dbReference>
<feature type="region of interest" description="Disordered" evidence="3">
    <location>
        <begin position="1"/>
        <end position="20"/>
    </location>
</feature>
<dbReference type="PANTHER" id="PTHR33988">
    <property type="entry name" value="ENDORIBONUCLEASE MAZF-RELATED"/>
    <property type="match status" value="1"/>
</dbReference>
<reference evidence="4 5" key="1">
    <citation type="journal article" date="2019" name="Environ. Microbiol.">
        <title>An active ?-lactamase is a part of an orchestrated cell wall stress resistance network of Bacillus subtilis and related rhizosphere species.</title>
        <authorList>
            <person name="Bucher T."/>
            <person name="Keren-Paz A."/>
            <person name="Hausser J."/>
            <person name="Olender T."/>
            <person name="Cytryn E."/>
            <person name="Kolodkin-Gal I."/>
        </authorList>
    </citation>
    <scope>NUCLEOTIDE SEQUENCE [LARGE SCALE GENOMIC DNA]</scope>
    <source>
        <strain evidence="4 5">I71</strain>
    </source>
</reference>
<evidence type="ECO:0000256" key="2">
    <source>
        <dbReference type="ARBA" id="ARBA00022649"/>
    </source>
</evidence>
<sequence length="306" mass="34626">MSEQFNDVDPMHPLGGPDGKKDLKCSKDGTVYVVGCYFPRGQQKFSAIKSKFIGDLEGVKFNNVDGFICVTNQEITVSERKELEEVAEHPIKLFHLERVINILMRPEHIGTRREYLGLDISMEEMLSFFGKYENTMNTIVNMSKLIERMSTAYEQGEKQVQTEQQVQTIQSPVPSLNASSNKIKPRTHKVPTIIRRGEVYFADLGSPMDSEIGGVRPVVIVSNYINNKHAPFVTIVPITGKFDRARIPPQVKLGTSIHPSKRSIAMAEQIRTIGKQRIIKKITTLDEEVMRKLNDAISIQMELTTF</sequence>
<evidence type="ECO:0000313" key="4">
    <source>
        <dbReference type="EMBL" id="TKH09035.1"/>
    </source>
</evidence>
<protein>
    <submittedName>
        <fullName evidence="4">Type II toxin-antitoxin system PemK/MazF family toxin</fullName>
    </submittedName>
</protein>
<name>A0A4U2ME11_9BACI</name>
<evidence type="ECO:0000256" key="3">
    <source>
        <dbReference type="SAM" id="MobiDB-lite"/>
    </source>
</evidence>
<dbReference type="RefSeq" id="WP_137053838.1">
    <property type="nucleotide sequence ID" value="NZ_SZOM01000394.1"/>
</dbReference>
<dbReference type="SUPFAM" id="SSF50118">
    <property type="entry name" value="Cell growth inhibitor/plasmid maintenance toxic component"/>
    <property type="match status" value="1"/>
</dbReference>
<dbReference type="InterPro" id="IPR003477">
    <property type="entry name" value="PemK-like"/>
</dbReference>
<dbReference type="Gene3D" id="2.30.30.110">
    <property type="match status" value="1"/>
</dbReference>
<gene>
    <name evidence="4" type="ORF">FC694_28625</name>
</gene>
<evidence type="ECO:0000313" key="5">
    <source>
        <dbReference type="Proteomes" id="UP000306037"/>
    </source>
</evidence>
<dbReference type="AlphaFoldDB" id="A0A4U2ME11"/>
<dbReference type="GO" id="GO:0003677">
    <property type="term" value="F:DNA binding"/>
    <property type="evidence" value="ECO:0007669"/>
    <property type="project" value="InterPro"/>
</dbReference>